<comment type="caution">
    <text evidence="2">The sequence shown here is derived from an EMBL/GenBank/DDBJ whole genome shotgun (WGS) entry which is preliminary data.</text>
</comment>
<gene>
    <name evidence="2" type="ORF">ACFFRO_04350</name>
</gene>
<name>A0ABV5V975_9ACTN</name>
<dbReference type="RefSeq" id="WP_247466991.1">
    <property type="nucleotide sequence ID" value="NZ_JBHMAR010000003.1"/>
</dbReference>
<dbReference type="PROSITE" id="PS51257">
    <property type="entry name" value="PROKAR_LIPOPROTEIN"/>
    <property type="match status" value="1"/>
</dbReference>
<evidence type="ECO:0000313" key="3">
    <source>
        <dbReference type="Proteomes" id="UP001589703"/>
    </source>
</evidence>
<dbReference type="Proteomes" id="UP001589703">
    <property type="component" value="Unassembled WGS sequence"/>
</dbReference>
<evidence type="ECO:0000313" key="2">
    <source>
        <dbReference type="EMBL" id="MFB9734377.1"/>
    </source>
</evidence>
<feature type="region of interest" description="Disordered" evidence="1">
    <location>
        <begin position="250"/>
        <end position="276"/>
    </location>
</feature>
<dbReference type="EMBL" id="JBHMAR010000003">
    <property type="protein sequence ID" value="MFB9734377.1"/>
    <property type="molecule type" value="Genomic_DNA"/>
</dbReference>
<keyword evidence="3" id="KW-1185">Reference proteome</keyword>
<dbReference type="Gene3D" id="2.50.20.20">
    <property type="match status" value="1"/>
</dbReference>
<reference evidence="2 3" key="1">
    <citation type="submission" date="2024-09" db="EMBL/GenBank/DDBJ databases">
        <authorList>
            <person name="Sun Q."/>
            <person name="Mori K."/>
        </authorList>
    </citation>
    <scope>NUCLEOTIDE SEQUENCE [LARGE SCALE GENOMIC DNA]</scope>
    <source>
        <strain evidence="2 3">JCM 10918</strain>
    </source>
</reference>
<dbReference type="SUPFAM" id="SSF89392">
    <property type="entry name" value="Prokaryotic lipoproteins and lipoprotein localization factors"/>
    <property type="match status" value="1"/>
</dbReference>
<protein>
    <submittedName>
        <fullName evidence="2">DUF4412 domain-containing protein</fullName>
    </submittedName>
</protein>
<evidence type="ECO:0000256" key="1">
    <source>
        <dbReference type="SAM" id="MobiDB-lite"/>
    </source>
</evidence>
<dbReference type="InterPro" id="IPR029046">
    <property type="entry name" value="LolA/LolB/LppX"/>
</dbReference>
<proteinExistence type="predicted"/>
<accession>A0ABV5V975</accession>
<sequence length="276" mass="29540">MRPRHGAVWAGFTVAALTATSACGTEVAEDGTARIAAVLARASDRTQQLGSAEMATTTEFEALGGRPITVKGTYSWDGGAAMDVEMDTTAARMTRLQDDPTTRVILVDGAYYYNIDPQPRGPLEGKHWMRIEASAVVGDNAARNMDTQADPTVSLRSLRAATDVEDLGEETVLGKKTHHYRGTIGEAEINAGDKLDEADKRLAVEALETSGGKMVCDLWVDGKDLPVRIRQDGAGATVTTDFLTYGSATPISAPPSADTGDLTEQVRQLREQTPQR</sequence>
<organism evidence="2 3">
    <name type="scientific">Streptomyces thermocoprophilus</name>
    <dbReference type="NCBI Taxonomy" id="78356"/>
    <lineage>
        <taxon>Bacteria</taxon>
        <taxon>Bacillati</taxon>
        <taxon>Actinomycetota</taxon>
        <taxon>Actinomycetes</taxon>
        <taxon>Kitasatosporales</taxon>
        <taxon>Streptomycetaceae</taxon>
        <taxon>Streptomyces</taxon>
    </lineage>
</organism>